<evidence type="ECO:0000313" key="2">
    <source>
        <dbReference type="Proteomes" id="UP000012164"/>
    </source>
</evidence>
<dbReference type="Proteomes" id="UP000012164">
    <property type="component" value="Unassembled WGS sequence"/>
</dbReference>
<protein>
    <submittedName>
        <fullName evidence="1">Uncharacterized protein</fullName>
    </submittedName>
</protein>
<name>A0A0F6IJW4_LEPIR</name>
<sequence length="48" mass="5660">MMIAKLQKSDWMMIFFIFPSSSHNFQSLTVNSRFVRVPASIFFTKKLT</sequence>
<reference evidence="1 2" key="1">
    <citation type="submission" date="2013-01" db="EMBL/GenBank/DDBJ databases">
        <authorList>
            <person name="Harkins D.M."/>
            <person name="Durkin A.S."/>
            <person name="Brinkac L.M."/>
            <person name="Haft D.H."/>
            <person name="Selengut J.D."/>
            <person name="Sanka R."/>
            <person name="DePew J."/>
            <person name="Purushe J."/>
            <person name="Peacock S.J."/>
            <person name="Thaipadungpanit J."/>
            <person name="Wuthiekanun V.W."/>
            <person name="Day N.P."/>
            <person name="Vinetz J.M."/>
            <person name="Sutton G.G."/>
            <person name="Nierman W.C."/>
            <person name="Fouts D.E."/>
        </authorList>
    </citation>
    <scope>NUCLEOTIDE SEQUENCE [LARGE SCALE GENOMIC DNA]</scope>
    <source>
        <strain evidence="1 2">FPW1039</strain>
    </source>
</reference>
<comment type="caution">
    <text evidence="1">The sequence shown here is derived from an EMBL/GenBank/DDBJ whole genome shotgun (WGS) entry which is preliminary data.</text>
</comment>
<dbReference type="EMBL" id="AKWR02000036">
    <property type="protein sequence ID" value="EMJ38339.1"/>
    <property type="molecule type" value="Genomic_DNA"/>
</dbReference>
<organism evidence="1 2">
    <name type="scientific">Leptospira interrogans str. FPW1039</name>
    <dbReference type="NCBI Taxonomy" id="1193040"/>
    <lineage>
        <taxon>Bacteria</taxon>
        <taxon>Pseudomonadati</taxon>
        <taxon>Spirochaetota</taxon>
        <taxon>Spirochaetia</taxon>
        <taxon>Leptospirales</taxon>
        <taxon>Leptospiraceae</taxon>
        <taxon>Leptospira</taxon>
    </lineage>
</organism>
<gene>
    <name evidence="1" type="ORF">LEP1GSC079_3629</name>
</gene>
<evidence type="ECO:0000313" key="1">
    <source>
        <dbReference type="EMBL" id="EMJ38339.1"/>
    </source>
</evidence>
<accession>A0A0F6IJW4</accession>
<dbReference type="AlphaFoldDB" id="A0A0F6IJW4"/>
<proteinExistence type="predicted"/>